<evidence type="ECO:0000313" key="2">
    <source>
        <dbReference type="Proteomes" id="UP000000543"/>
    </source>
</evidence>
<dbReference type="HOGENOM" id="CLU_3367478_0_0_9"/>
<evidence type="ECO:0000313" key="1">
    <source>
        <dbReference type="EMBL" id="BAE03510.1"/>
    </source>
</evidence>
<dbReference type="AlphaFoldDB" id="Q4LA15"/>
<sequence>MFKGLTGNTDACLKLVGSTSNKRCHNNVKGGFLNK</sequence>
<protein>
    <submittedName>
        <fullName evidence="1">Uncharacterized protein</fullName>
    </submittedName>
</protein>
<gene>
    <name evidence="1" type="ordered locus">SH0201</name>
</gene>
<reference evidence="1 2" key="1">
    <citation type="journal article" date="2005" name="J. Bacteriol.">
        <title>Whole-genome sequencing of Staphylococcus haemolyticus uncovers the extreme plasticity of its genome and the evolution of human-colonizing staphylococcal species.</title>
        <authorList>
            <person name="Takeuchi F."/>
            <person name="Watanabe S."/>
            <person name="Baba T."/>
            <person name="Yuzawa H."/>
            <person name="Ito T."/>
            <person name="Morimoto Y."/>
            <person name="Kuroda M."/>
            <person name="Cui L."/>
            <person name="Takahashi M."/>
            <person name="Ankai A."/>
            <person name="Baba S."/>
            <person name="Fukui S."/>
            <person name="Lee J.C."/>
            <person name="Hiramatsu K."/>
        </authorList>
    </citation>
    <scope>NUCLEOTIDE SEQUENCE [LARGE SCALE GENOMIC DNA]</scope>
    <source>
        <strain evidence="1 2">JCSC1435</strain>
    </source>
</reference>
<dbReference type="KEGG" id="sha:SH0201"/>
<dbReference type="Proteomes" id="UP000000543">
    <property type="component" value="Chromosome"/>
</dbReference>
<accession>Q4LA15</accession>
<dbReference type="EMBL" id="AP006716">
    <property type="protein sequence ID" value="BAE03510.1"/>
    <property type="molecule type" value="Genomic_DNA"/>
</dbReference>
<name>Q4LA15_STAHJ</name>
<proteinExistence type="predicted"/>
<organism evidence="1 2">
    <name type="scientific">Staphylococcus haemolyticus (strain JCSC1435)</name>
    <dbReference type="NCBI Taxonomy" id="279808"/>
    <lineage>
        <taxon>Bacteria</taxon>
        <taxon>Bacillati</taxon>
        <taxon>Bacillota</taxon>
        <taxon>Bacilli</taxon>
        <taxon>Bacillales</taxon>
        <taxon>Staphylococcaceae</taxon>
        <taxon>Staphylococcus</taxon>
    </lineage>
</organism>